<sequence length="140" mass="16263">MDRVLEFIVERFFEDQWVVNRSSRKSRSPLNKMTHGHDLRRVESPWRLQPKSCKRRAAGQRFHAAANSPGSTCRDEIVHEFMDAWCAARGVYIAASISFTMRLTRTSTTLLRMLFCLRSRDEVEQWRHHDGPAVCDLLAG</sequence>
<evidence type="ECO:0000313" key="2">
    <source>
        <dbReference type="Proteomes" id="UP000821845"/>
    </source>
</evidence>
<reference evidence="1" key="1">
    <citation type="submission" date="2020-05" db="EMBL/GenBank/DDBJ databases">
        <title>Large-scale comparative analyses of tick genomes elucidate their genetic diversity and vector capacities.</title>
        <authorList>
            <person name="Jia N."/>
            <person name="Wang J."/>
            <person name="Shi W."/>
            <person name="Du L."/>
            <person name="Sun Y."/>
            <person name="Zhan W."/>
            <person name="Jiang J."/>
            <person name="Wang Q."/>
            <person name="Zhang B."/>
            <person name="Ji P."/>
            <person name="Sakyi L.B."/>
            <person name="Cui X."/>
            <person name="Yuan T."/>
            <person name="Jiang B."/>
            <person name="Yang W."/>
            <person name="Lam T.T.-Y."/>
            <person name="Chang Q."/>
            <person name="Ding S."/>
            <person name="Wang X."/>
            <person name="Zhu J."/>
            <person name="Ruan X."/>
            <person name="Zhao L."/>
            <person name="Wei J."/>
            <person name="Que T."/>
            <person name="Du C."/>
            <person name="Cheng J."/>
            <person name="Dai P."/>
            <person name="Han X."/>
            <person name="Huang E."/>
            <person name="Gao Y."/>
            <person name="Liu J."/>
            <person name="Shao H."/>
            <person name="Ye R."/>
            <person name="Li L."/>
            <person name="Wei W."/>
            <person name="Wang X."/>
            <person name="Wang C."/>
            <person name="Yang T."/>
            <person name="Huo Q."/>
            <person name="Li W."/>
            <person name="Guo W."/>
            <person name="Chen H."/>
            <person name="Zhou L."/>
            <person name="Ni X."/>
            <person name="Tian J."/>
            <person name="Zhou Y."/>
            <person name="Sheng Y."/>
            <person name="Liu T."/>
            <person name="Pan Y."/>
            <person name="Xia L."/>
            <person name="Li J."/>
            <person name="Zhao F."/>
            <person name="Cao W."/>
        </authorList>
    </citation>
    <scope>NUCLEOTIDE SEQUENCE</scope>
    <source>
        <strain evidence="1">Hyas-2018</strain>
    </source>
</reference>
<comment type="caution">
    <text evidence="1">The sequence shown here is derived from an EMBL/GenBank/DDBJ whole genome shotgun (WGS) entry which is preliminary data.</text>
</comment>
<gene>
    <name evidence="1" type="ORF">HPB50_021249</name>
</gene>
<name>A0ACB7RWH0_HYAAI</name>
<dbReference type="EMBL" id="CM023487">
    <property type="protein sequence ID" value="KAH6926730.1"/>
    <property type="molecule type" value="Genomic_DNA"/>
</dbReference>
<evidence type="ECO:0000313" key="1">
    <source>
        <dbReference type="EMBL" id="KAH6926730.1"/>
    </source>
</evidence>
<organism evidence="1 2">
    <name type="scientific">Hyalomma asiaticum</name>
    <name type="common">Tick</name>
    <dbReference type="NCBI Taxonomy" id="266040"/>
    <lineage>
        <taxon>Eukaryota</taxon>
        <taxon>Metazoa</taxon>
        <taxon>Ecdysozoa</taxon>
        <taxon>Arthropoda</taxon>
        <taxon>Chelicerata</taxon>
        <taxon>Arachnida</taxon>
        <taxon>Acari</taxon>
        <taxon>Parasitiformes</taxon>
        <taxon>Ixodida</taxon>
        <taxon>Ixodoidea</taxon>
        <taxon>Ixodidae</taxon>
        <taxon>Hyalomminae</taxon>
        <taxon>Hyalomma</taxon>
    </lineage>
</organism>
<proteinExistence type="predicted"/>
<dbReference type="Proteomes" id="UP000821845">
    <property type="component" value="Chromosome 7"/>
</dbReference>
<protein>
    <submittedName>
        <fullName evidence="1">Uncharacterized protein</fullName>
    </submittedName>
</protein>
<keyword evidence="2" id="KW-1185">Reference proteome</keyword>
<accession>A0ACB7RWH0</accession>